<evidence type="ECO:0000259" key="2">
    <source>
        <dbReference type="Pfam" id="PF02462"/>
    </source>
</evidence>
<name>A0A3B6VPM8_BRAPL</name>
<proteinExistence type="inferred from homology"/>
<dbReference type="GO" id="GO:0015288">
    <property type="term" value="F:porin activity"/>
    <property type="evidence" value="ECO:0007669"/>
    <property type="project" value="InterPro"/>
</dbReference>
<comment type="similarity">
    <text evidence="1">Belongs to the opacity porin family.</text>
</comment>
<dbReference type="InterPro" id="IPR005534">
    <property type="entry name" value="Curli_assmbl/transp-comp_CsgG"/>
</dbReference>
<dbReference type="GO" id="GO:0009279">
    <property type="term" value="C:cell outer membrane"/>
    <property type="evidence" value="ECO:0007669"/>
    <property type="project" value="UniProtKB-ARBA"/>
</dbReference>
<dbReference type="GeneID" id="56438814"/>
<dbReference type="SUPFAM" id="SSF56925">
    <property type="entry name" value="OMPA-like"/>
    <property type="match status" value="1"/>
</dbReference>
<gene>
    <name evidence="3" type="ORF">BPP43_01925</name>
</gene>
<reference evidence="3 4" key="1">
    <citation type="journal article" date="2013" name="Genome Announc.">
        <title>Complete Genome Sequence of the Porcine Strain Brachyspira pilosicoli P43/6/78(T.).</title>
        <authorList>
            <person name="Lin C."/>
            <person name="den Bakker H.C."/>
            <person name="Suzuki H."/>
            <person name="Lefebure T."/>
            <person name="Ponnala L."/>
            <person name="Sun Q."/>
            <person name="Stanhope M.J."/>
            <person name="Wiedmann M."/>
            <person name="Duhamel G.E."/>
        </authorList>
    </citation>
    <scope>NUCLEOTIDE SEQUENCE [LARGE SCALE GENOMIC DNA]</scope>
    <source>
        <strain evidence="3 4">P43/6/78</strain>
    </source>
</reference>
<accession>A0A3B6VPM8</accession>
<dbReference type="GO" id="GO:0030288">
    <property type="term" value="C:outer membrane-bounded periplasmic space"/>
    <property type="evidence" value="ECO:0007669"/>
    <property type="project" value="InterPro"/>
</dbReference>
<keyword evidence="4" id="KW-1185">Reference proteome</keyword>
<dbReference type="RefSeq" id="WP_013243193.1">
    <property type="nucleotide sequence ID" value="NC_019908.1"/>
</dbReference>
<organism evidence="3 4">
    <name type="scientific">Brachyspira pilosicoli P43/6/78</name>
    <dbReference type="NCBI Taxonomy" id="1042417"/>
    <lineage>
        <taxon>Bacteria</taxon>
        <taxon>Pseudomonadati</taxon>
        <taxon>Spirochaetota</taxon>
        <taxon>Spirochaetia</taxon>
        <taxon>Brachyspirales</taxon>
        <taxon>Brachyspiraceae</taxon>
        <taxon>Brachyspira</taxon>
    </lineage>
</organism>
<dbReference type="InterPro" id="IPR003394">
    <property type="entry name" value="Porin_opacity"/>
</dbReference>
<protein>
    <submittedName>
        <fullName evidence="3">Curli production assembly transport component CsgG</fullName>
    </submittedName>
</protein>
<evidence type="ECO:0000313" key="3">
    <source>
        <dbReference type="EMBL" id="AGA65715.1"/>
    </source>
</evidence>
<dbReference type="Proteomes" id="UP000010793">
    <property type="component" value="Chromosome"/>
</dbReference>
<dbReference type="Gene3D" id="3.40.50.10610">
    <property type="entry name" value="ABC-type transport auxiliary lipoprotein component"/>
    <property type="match status" value="1"/>
</dbReference>
<dbReference type="Pfam" id="PF02462">
    <property type="entry name" value="Opacity"/>
    <property type="match status" value="1"/>
</dbReference>
<feature type="domain" description="Porin opacity type" evidence="2">
    <location>
        <begin position="382"/>
        <end position="450"/>
    </location>
</feature>
<dbReference type="Pfam" id="PF03783">
    <property type="entry name" value="CsgG"/>
    <property type="match status" value="1"/>
</dbReference>
<dbReference type="KEGG" id="bpip:BPP43_01925"/>
<evidence type="ECO:0000256" key="1">
    <source>
        <dbReference type="ARBA" id="ARBA00009830"/>
    </source>
</evidence>
<dbReference type="EMBL" id="CP002873">
    <property type="protein sequence ID" value="AGA65715.1"/>
    <property type="molecule type" value="Genomic_DNA"/>
</dbReference>
<evidence type="ECO:0000313" key="4">
    <source>
        <dbReference type="Proteomes" id="UP000010793"/>
    </source>
</evidence>
<dbReference type="AlphaFoldDB" id="A0A3B6VPM8"/>
<sequence>MIRKLFYIIFIILFCSNLFSQIVKNEISEKYIKENIAVFEIQDVSTGYSKDLGKKVTTLIENSLTRMKRFNIVDRENLDKYLKEMELQLTGITDEQVIEMGKIYGYSKAITGKITHSSTRYDYDSDDGTGTIYANVDLVLQIVDVSTTKILYSSKVSGSSYYSIDRYPSQAFRDAAIDEACNDLVYKVSTKMRNIFKITLKISDITDGNIILLAGYDHGLTKNTRFKVYSKSEDIVLPSGNVIEGQYKQKGTLRIKDMGSEYSIATISRGRNIQVGDIVRETYIGNFIFGLNINYASYKINPLVKEFQGTNSAGGKIKVNLNKNDYALGMHLKFGYDFQLFSPNLSMGLLFGDFFKTSYGIDTRFNFDINIKIYQEIVRLVLTPYVGLGVTFTDIGEVYGGDYRNGNLLIPNGTKIKSTDVMLGIGLLANIQYNITDTLGINAGVGYRFYTKPINAGTYYEDNSFNMPEEIKTVNLTGLEFMVGVYGLF</sequence>
<dbReference type="InterPro" id="IPR011250">
    <property type="entry name" value="OMP/PagP_B-barrel"/>
</dbReference>